<dbReference type="Proteomes" id="UP000234545">
    <property type="component" value="Unassembled WGS sequence"/>
</dbReference>
<dbReference type="OrthoDB" id="8650434at2"/>
<dbReference type="InterPro" id="IPR018931">
    <property type="entry name" value="DUF2520"/>
</dbReference>
<accession>A0A2I1I4K1</accession>
<evidence type="ECO:0000259" key="1">
    <source>
        <dbReference type="Pfam" id="PF10727"/>
    </source>
</evidence>
<comment type="caution">
    <text evidence="3">The sequence shown here is derived from an EMBL/GenBank/DDBJ whole genome shotgun (WGS) entry which is preliminary data.</text>
</comment>
<dbReference type="PANTHER" id="PTHR40459:SF1">
    <property type="entry name" value="CONSERVED HYPOTHETICAL ALANINE AND LEUCINE RICH PROTEIN"/>
    <property type="match status" value="1"/>
</dbReference>
<dbReference type="InterPro" id="IPR019665">
    <property type="entry name" value="OxRdtase/DH_put_Rossmann_dom"/>
</dbReference>
<evidence type="ECO:0000313" key="4">
    <source>
        <dbReference type="Proteomes" id="UP000234545"/>
    </source>
</evidence>
<gene>
    <name evidence="3" type="ORF">CYJ25_06685</name>
</gene>
<proteinExistence type="predicted"/>
<dbReference type="EMBL" id="PKKJ01000008">
    <property type="protein sequence ID" value="PKY66013.1"/>
    <property type="molecule type" value="Genomic_DNA"/>
</dbReference>
<organism evidence="3 4">
    <name type="scientific">Schaalia turicensis</name>
    <dbReference type="NCBI Taxonomy" id="131111"/>
    <lineage>
        <taxon>Bacteria</taxon>
        <taxon>Bacillati</taxon>
        <taxon>Actinomycetota</taxon>
        <taxon>Actinomycetes</taxon>
        <taxon>Actinomycetales</taxon>
        <taxon>Actinomycetaceae</taxon>
        <taxon>Schaalia</taxon>
    </lineage>
</organism>
<feature type="domain" description="Putative oxidoreductase/dehydrogenase Rossmann-like" evidence="1">
    <location>
        <begin position="4"/>
        <end position="124"/>
    </location>
</feature>
<sequence length="303" mass="31065">MSEQPGRLDVGLIGMGTVGPVIASALRSAGHRIAGVVAHTDGERERAEMMLPGVAIMDETEVIATSGLVILAVPDGEIEPLVKGLADMGAWKMGQIVCHLAGPFGTGILSPAQVMGAIPVAIHPVMTFTGMSLDIPRLSGTPFAVSAPAPFLPIAQALVVEMGGEPIVVDEDSRPAVHAALTLGTLGIVTAVIQSLAGLERAGIEDPALFASSLLAGTAEKALSEIERALPAPIANGDTQVIAEHVKALAGLSASDGDSDAAGDFADIYRARAHQATDILHRRGRLNDRACDSIKAALMEGGF</sequence>
<protein>
    <submittedName>
        <fullName evidence="3">DUF2520 domain-containing protein</fullName>
    </submittedName>
</protein>
<dbReference type="Gene3D" id="3.40.50.720">
    <property type="entry name" value="NAD(P)-binding Rossmann-like Domain"/>
    <property type="match status" value="1"/>
</dbReference>
<dbReference type="Gene3D" id="1.10.1040.20">
    <property type="entry name" value="ProC-like, C-terminal domain"/>
    <property type="match status" value="1"/>
</dbReference>
<dbReference type="RefSeq" id="WP_101628400.1">
    <property type="nucleotide sequence ID" value="NZ_PKKJ01000008.1"/>
</dbReference>
<feature type="domain" description="DUF2520" evidence="2">
    <location>
        <begin position="141"/>
        <end position="273"/>
    </location>
</feature>
<dbReference type="Pfam" id="PF10728">
    <property type="entry name" value="DUF2520"/>
    <property type="match status" value="1"/>
</dbReference>
<dbReference type="SUPFAM" id="SSF51735">
    <property type="entry name" value="NAD(P)-binding Rossmann-fold domains"/>
    <property type="match status" value="1"/>
</dbReference>
<dbReference type="InterPro" id="IPR008927">
    <property type="entry name" value="6-PGluconate_DH-like_C_sf"/>
</dbReference>
<name>A0A2I1I4K1_9ACTO</name>
<dbReference type="Pfam" id="PF10727">
    <property type="entry name" value="Rossmann-like"/>
    <property type="match status" value="1"/>
</dbReference>
<dbReference type="InterPro" id="IPR037108">
    <property type="entry name" value="TM1727-like_C_sf"/>
</dbReference>
<reference evidence="3 4" key="1">
    <citation type="submission" date="2017-12" db="EMBL/GenBank/DDBJ databases">
        <title>Phylogenetic diversity of female urinary microbiome.</title>
        <authorList>
            <person name="Thomas-White K."/>
            <person name="Wolfe A.J."/>
        </authorList>
    </citation>
    <scope>NUCLEOTIDE SEQUENCE [LARGE SCALE GENOMIC DNA]</scope>
    <source>
        <strain evidence="3 4">UMB0250</strain>
    </source>
</reference>
<evidence type="ECO:0000313" key="3">
    <source>
        <dbReference type="EMBL" id="PKY66013.1"/>
    </source>
</evidence>
<evidence type="ECO:0000259" key="2">
    <source>
        <dbReference type="Pfam" id="PF10728"/>
    </source>
</evidence>
<dbReference type="PANTHER" id="PTHR40459">
    <property type="entry name" value="CONSERVED HYPOTHETICAL ALANINE AND LEUCINE RICH PROTEIN"/>
    <property type="match status" value="1"/>
</dbReference>
<dbReference type="InterPro" id="IPR036291">
    <property type="entry name" value="NAD(P)-bd_dom_sf"/>
</dbReference>
<dbReference type="AlphaFoldDB" id="A0A2I1I4K1"/>
<dbReference type="SUPFAM" id="SSF48179">
    <property type="entry name" value="6-phosphogluconate dehydrogenase C-terminal domain-like"/>
    <property type="match status" value="1"/>
</dbReference>